<comment type="caution">
    <text evidence="1">The sequence shown here is derived from an EMBL/GenBank/DDBJ whole genome shotgun (WGS) entry which is preliminary data.</text>
</comment>
<dbReference type="EMBL" id="BARS01032844">
    <property type="protein sequence ID" value="GAG19122.1"/>
    <property type="molecule type" value="Genomic_DNA"/>
</dbReference>
<protein>
    <submittedName>
        <fullName evidence="1">Uncharacterized protein</fullName>
    </submittedName>
</protein>
<sequence>ITKIFSTRLIVNFCLVVSSMAPKFLRHNIENIIINKLGENQEEKKSIAMILDGKMFESKLRGLLNPESNSKVVHEEEIELSEIVEHKIITIMRKHVNKYIQFYGENDVLNKKGDIKWRFIEWFWCYNRKILRDYFLLTRKRDLHEVYRKDTGKNYLFRGEITLSYIKWLYRFEKQDLMNFMKITCPIF</sequence>
<accession>X0W778</accession>
<feature type="non-terminal residue" evidence="1">
    <location>
        <position position="1"/>
    </location>
</feature>
<gene>
    <name evidence="1" type="ORF">S01H1_50936</name>
</gene>
<proteinExistence type="predicted"/>
<name>X0W778_9ZZZZ</name>
<organism evidence="1">
    <name type="scientific">marine sediment metagenome</name>
    <dbReference type="NCBI Taxonomy" id="412755"/>
    <lineage>
        <taxon>unclassified sequences</taxon>
        <taxon>metagenomes</taxon>
        <taxon>ecological metagenomes</taxon>
    </lineage>
</organism>
<evidence type="ECO:0000313" key="1">
    <source>
        <dbReference type="EMBL" id="GAG19122.1"/>
    </source>
</evidence>
<dbReference type="AlphaFoldDB" id="X0W778"/>
<reference evidence="1" key="1">
    <citation type="journal article" date="2014" name="Front. Microbiol.">
        <title>High frequency of phylogenetically diverse reductive dehalogenase-homologous genes in deep subseafloor sedimentary metagenomes.</title>
        <authorList>
            <person name="Kawai M."/>
            <person name="Futagami T."/>
            <person name="Toyoda A."/>
            <person name="Takaki Y."/>
            <person name="Nishi S."/>
            <person name="Hori S."/>
            <person name="Arai W."/>
            <person name="Tsubouchi T."/>
            <person name="Morono Y."/>
            <person name="Uchiyama I."/>
            <person name="Ito T."/>
            <person name="Fujiyama A."/>
            <person name="Inagaki F."/>
            <person name="Takami H."/>
        </authorList>
    </citation>
    <scope>NUCLEOTIDE SEQUENCE</scope>
    <source>
        <strain evidence="1">Expedition CK06-06</strain>
    </source>
</reference>